<dbReference type="KEGG" id="broo:brsh051_23480"/>
<comment type="subcellular location">
    <subcellularLocation>
        <location evidence="1">Cell membrane</location>
        <topology evidence="1">Multi-pass membrane protein</topology>
    </subcellularLocation>
</comment>
<keyword evidence="6 9" id="KW-1133">Transmembrane helix</keyword>
<protein>
    <recommendedName>
        <fullName evidence="8">Autoinducer 2 import system permease protein LsrD</fullName>
    </recommendedName>
</protein>
<keyword evidence="7 9" id="KW-0472">Membrane</keyword>
<dbReference type="EMBL" id="AP028056">
    <property type="protein sequence ID" value="BEH03067.1"/>
    <property type="molecule type" value="Genomic_DNA"/>
</dbReference>
<evidence type="ECO:0000256" key="1">
    <source>
        <dbReference type="ARBA" id="ARBA00004651"/>
    </source>
</evidence>
<feature type="transmembrane region" description="Helical" evidence="9">
    <location>
        <begin position="12"/>
        <end position="30"/>
    </location>
</feature>
<feature type="transmembrane region" description="Helical" evidence="9">
    <location>
        <begin position="91"/>
        <end position="114"/>
    </location>
</feature>
<keyword evidence="2" id="KW-0813">Transport</keyword>
<feature type="transmembrane region" description="Helical" evidence="9">
    <location>
        <begin position="213"/>
        <end position="232"/>
    </location>
</feature>
<evidence type="ECO:0000313" key="10">
    <source>
        <dbReference type="EMBL" id="BEH03067.1"/>
    </source>
</evidence>
<proteinExistence type="predicted"/>
<dbReference type="GO" id="GO:0022857">
    <property type="term" value="F:transmembrane transporter activity"/>
    <property type="evidence" value="ECO:0007669"/>
    <property type="project" value="InterPro"/>
</dbReference>
<dbReference type="GO" id="GO:0005886">
    <property type="term" value="C:plasma membrane"/>
    <property type="evidence" value="ECO:0007669"/>
    <property type="project" value="UniProtKB-SubCell"/>
</dbReference>
<feature type="transmembrane region" description="Helical" evidence="9">
    <location>
        <begin position="238"/>
        <end position="257"/>
    </location>
</feature>
<evidence type="ECO:0000256" key="5">
    <source>
        <dbReference type="ARBA" id="ARBA00022692"/>
    </source>
</evidence>
<evidence type="ECO:0000256" key="7">
    <source>
        <dbReference type="ARBA" id="ARBA00023136"/>
    </source>
</evidence>
<dbReference type="AlphaFoldDB" id="A0AAN0KB14"/>
<feature type="transmembrane region" description="Helical" evidence="9">
    <location>
        <begin position="159"/>
        <end position="179"/>
    </location>
</feature>
<feature type="transmembrane region" description="Helical" evidence="9">
    <location>
        <begin position="289"/>
        <end position="309"/>
    </location>
</feature>
<evidence type="ECO:0000256" key="6">
    <source>
        <dbReference type="ARBA" id="ARBA00022989"/>
    </source>
</evidence>
<evidence type="ECO:0000256" key="8">
    <source>
        <dbReference type="ARBA" id="ARBA00039381"/>
    </source>
</evidence>
<dbReference type="PANTHER" id="PTHR32196:SF71">
    <property type="entry name" value="AUTOINDUCER 2 IMPORT SYSTEM PERMEASE PROTEIN LSRD"/>
    <property type="match status" value="1"/>
</dbReference>
<dbReference type="Pfam" id="PF02653">
    <property type="entry name" value="BPD_transp_2"/>
    <property type="match status" value="1"/>
</dbReference>
<feature type="transmembrane region" description="Helical" evidence="9">
    <location>
        <begin position="36"/>
        <end position="61"/>
    </location>
</feature>
<feature type="transmembrane region" description="Helical" evidence="9">
    <location>
        <begin position="264"/>
        <end position="283"/>
    </location>
</feature>
<gene>
    <name evidence="10" type="ORF">brsh051_23480</name>
</gene>
<evidence type="ECO:0000256" key="4">
    <source>
        <dbReference type="ARBA" id="ARBA00022519"/>
    </source>
</evidence>
<reference evidence="10" key="1">
    <citation type="journal article" date="2024" name="Int. J. Syst. Evol. Microbiol.">
        <title>Brooklawnia propionicigenes sp. nov., a facultatively anaerobic, propionate-producing bacterium isolated from a methanogenic reactor treating waste from cattle farms.</title>
        <authorList>
            <person name="Akita Y."/>
            <person name="Ueki A."/>
            <person name="Tonouchi A."/>
            <person name="Sugawara Y."/>
            <person name="Honma S."/>
            <person name="Kaku N."/>
            <person name="Ueki K."/>
        </authorList>
    </citation>
    <scope>NUCLEOTIDE SEQUENCE</scope>
    <source>
        <strain evidence="10">SH051</strain>
    </source>
</reference>
<sequence length="324" mass="33445">MNSLKRFARREPSAIAAFVILAIVAVGWMLNTPRLSISSIAIVIAQTLPLAMVACGMAVIIFGKGIDLSLGMILTITNVIIAYLSSNGVPVLLAALIALAVSLVVGSVNGVLVAYMGLPPLVITLATSSILAGVALYVLPTPGGSVPKWFSNIPLLLIGPIPFSLILLIGIPLLVWYPIRRSWLGTAIMAVGEDDSSAFTSGINVRAVRASTYVLGAAFTSFGGMLMTMTSASGDPKIGVDFTMNAIAAAVIGGTLLSGGRGTIAGAVAGAVTLRLIGNLLFSLGLNGYWQYVVIGTILIAALGVPYLIGRARANSRPELRRAA</sequence>
<dbReference type="Proteomes" id="UP001431656">
    <property type="component" value="Chromosome"/>
</dbReference>
<feature type="transmembrane region" description="Helical" evidence="9">
    <location>
        <begin position="121"/>
        <end position="139"/>
    </location>
</feature>
<keyword evidence="3" id="KW-1003">Cell membrane</keyword>
<keyword evidence="4" id="KW-0997">Cell inner membrane</keyword>
<evidence type="ECO:0000256" key="2">
    <source>
        <dbReference type="ARBA" id="ARBA00022448"/>
    </source>
</evidence>
<dbReference type="CDD" id="cd06579">
    <property type="entry name" value="TM_PBP1_transp_AraH_like"/>
    <property type="match status" value="1"/>
</dbReference>
<accession>A0AAN0KB14</accession>
<organism evidence="10 11">
    <name type="scientific">Brooklawnia propionicigenes</name>
    <dbReference type="NCBI Taxonomy" id="3041175"/>
    <lineage>
        <taxon>Bacteria</taxon>
        <taxon>Bacillati</taxon>
        <taxon>Actinomycetota</taxon>
        <taxon>Actinomycetes</taxon>
        <taxon>Propionibacteriales</taxon>
        <taxon>Propionibacteriaceae</taxon>
        <taxon>Brooklawnia</taxon>
    </lineage>
</organism>
<keyword evidence="5 9" id="KW-0812">Transmembrane</keyword>
<dbReference type="InterPro" id="IPR001851">
    <property type="entry name" value="ABC_transp_permease"/>
</dbReference>
<dbReference type="PANTHER" id="PTHR32196">
    <property type="entry name" value="ABC TRANSPORTER PERMEASE PROTEIN YPHD-RELATED-RELATED"/>
    <property type="match status" value="1"/>
</dbReference>
<evidence type="ECO:0000256" key="3">
    <source>
        <dbReference type="ARBA" id="ARBA00022475"/>
    </source>
</evidence>
<dbReference type="RefSeq" id="WP_286265215.1">
    <property type="nucleotide sequence ID" value="NZ_AP028056.1"/>
</dbReference>
<evidence type="ECO:0000313" key="11">
    <source>
        <dbReference type="Proteomes" id="UP001431656"/>
    </source>
</evidence>
<evidence type="ECO:0000256" key="9">
    <source>
        <dbReference type="SAM" id="Phobius"/>
    </source>
</evidence>
<keyword evidence="11" id="KW-1185">Reference proteome</keyword>
<name>A0AAN0KB14_9ACTN</name>
<feature type="transmembrane region" description="Helical" evidence="9">
    <location>
        <begin position="68"/>
        <end position="85"/>
    </location>
</feature>